<organism evidence="2 3">
    <name type="scientific">Chaetoceros tenuissimus</name>
    <dbReference type="NCBI Taxonomy" id="426638"/>
    <lineage>
        <taxon>Eukaryota</taxon>
        <taxon>Sar</taxon>
        <taxon>Stramenopiles</taxon>
        <taxon>Ochrophyta</taxon>
        <taxon>Bacillariophyta</taxon>
        <taxon>Coscinodiscophyceae</taxon>
        <taxon>Chaetocerotophycidae</taxon>
        <taxon>Chaetocerotales</taxon>
        <taxon>Chaetocerotaceae</taxon>
        <taxon>Chaetoceros</taxon>
    </lineage>
</organism>
<feature type="transmembrane region" description="Helical" evidence="1">
    <location>
        <begin position="312"/>
        <end position="332"/>
    </location>
</feature>
<feature type="transmembrane region" description="Helical" evidence="1">
    <location>
        <begin position="217"/>
        <end position="238"/>
    </location>
</feature>
<name>A0AAD3CN37_9STRA</name>
<keyword evidence="1" id="KW-0472">Membrane</keyword>
<keyword evidence="1" id="KW-1133">Transmembrane helix</keyword>
<reference evidence="2 3" key="1">
    <citation type="journal article" date="2021" name="Sci. Rep.">
        <title>The genome of the diatom Chaetoceros tenuissimus carries an ancient integrated fragment of an extant virus.</title>
        <authorList>
            <person name="Hongo Y."/>
            <person name="Kimura K."/>
            <person name="Takaki Y."/>
            <person name="Yoshida Y."/>
            <person name="Baba S."/>
            <person name="Kobayashi G."/>
            <person name="Nagasaki K."/>
            <person name="Hano T."/>
            <person name="Tomaru Y."/>
        </authorList>
    </citation>
    <scope>NUCLEOTIDE SEQUENCE [LARGE SCALE GENOMIC DNA]</scope>
    <source>
        <strain evidence="2 3">NIES-3715</strain>
    </source>
</reference>
<proteinExistence type="predicted"/>
<comment type="caution">
    <text evidence="2">The sequence shown here is derived from an EMBL/GenBank/DDBJ whole genome shotgun (WGS) entry which is preliminary data.</text>
</comment>
<evidence type="ECO:0000256" key="1">
    <source>
        <dbReference type="SAM" id="Phobius"/>
    </source>
</evidence>
<dbReference type="EMBL" id="BLLK01000025">
    <property type="protein sequence ID" value="GFH47976.1"/>
    <property type="molecule type" value="Genomic_DNA"/>
</dbReference>
<dbReference type="AlphaFoldDB" id="A0AAD3CN37"/>
<sequence length="590" mass="67402">MSESFIKKVMGNGRFADLENVLTKQDKDYVVCGEDYTGQEMTKYTDDEMERVNRRPLQCRVFFKNFPTEGDTVFLRTRFSDNHKHTTKIYNFVRDYLKAYKLKNHSAAKSSLTRLLTLALEMSESDYCTFATVMGSAFSDLGSNGNLSFEWSDDANSLSTGKDDDKQVGIILCKLMHIIFSKLKIYTFMITEEGSNAYRIVHCKTAIEKRRLQGPHIYALFSFLLQVCLTAYVIAQIVENFRMDEKIRNDNPANPKFEDEEKNYVYTSFGKNIPLAILTFLYSTILAIPEFTETPAGFAVFGQTCILQVMDVVVNTILPSVLIVAGVFVILGQDSFIEAVLNTAALLFIPEIDDSLPSLLGFDEKAIVKNFLIHESMKEYDSLCKSEDENKREEKMAEYEFEGMGVQFEDCFLTNMIETGTDAPEGYLYQPFQVSSSEYGYQIDPSTYVTEKCLIKTLTIKYTKYRNTTHPRIGFMEIVLLDDTKKPIVIKRPEKDKVELDEENVVELEGVYVITSFQMSNDVLRLRVCGSKEAVNFEKAFDYYSLWGMNKRAKKLLKKAIQASKQKVYARTSLRTSNQHTSVKKGDGNV</sequence>
<evidence type="ECO:0000313" key="3">
    <source>
        <dbReference type="Proteomes" id="UP001054902"/>
    </source>
</evidence>
<dbReference type="Proteomes" id="UP001054902">
    <property type="component" value="Unassembled WGS sequence"/>
</dbReference>
<evidence type="ECO:0000313" key="2">
    <source>
        <dbReference type="EMBL" id="GFH47976.1"/>
    </source>
</evidence>
<gene>
    <name evidence="2" type="ORF">CTEN210_04452</name>
</gene>
<accession>A0AAD3CN37</accession>
<keyword evidence="1" id="KW-0812">Transmembrane</keyword>
<protein>
    <submittedName>
        <fullName evidence="2">Uncharacterized protein</fullName>
    </submittedName>
</protein>
<keyword evidence="3" id="KW-1185">Reference proteome</keyword>